<evidence type="ECO:0000313" key="3">
    <source>
        <dbReference type="Proteomes" id="UP000799118"/>
    </source>
</evidence>
<evidence type="ECO:0000313" key="2">
    <source>
        <dbReference type="EMBL" id="KAE9388248.1"/>
    </source>
</evidence>
<reference evidence="2" key="1">
    <citation type="journal article" date="2019" name="Environ. Microbiol.">
        <title>Fungal ecological strategies reflected in gene transcription - a case study of two litter decomposers.</title>
        <authorList>
            <person name="Barbi F."/>
            <person name="Kohler A."/>
            <person name="Barry K."/>
            <person name="Baskaran P."/>
            <person name="Daum C."/>
            <person name="Fauchery L."/>
            <person name="Ihrmark K."/>
            <person name="Kuo A."/>
            <person name="LaButti K."/>
            <person name="Lipzen A."/>
            <person name="Morin E."/>
            <person name="Grigoriev I.V."/>
            <person name="Henrissat B."/>
            <person name="Lindahl B."/>
            <person name="Martin F."/>
        </authorList>
    </citation>
    <scope>NUCLEOTIDE SEQUENCE</scope>
    <source>
        <strain evidence="2">JB14</strain>
    </source>
</reference>
<keyword evidence="1" id="KW-0732">Signal</keyword>
<sequence length="193" mass="21552">MATAFYHRLLGYLSVLLVLITLDLHSQPGCTGTPVPGSSRVREVAQHFRILTPAPRLVQRLWDLRRRRTTIETSLEPNDLPLHTYVEPRSFLIPYARAQTIDGGNLQLNKIEIVGSSELNAQFSRPRPSTPLRMNLHGTIASAVQGLQCHKADRQTVRAYFLTGMIVVFNADAEIAALEFKCKIVLVSHQLGS</sequence>
<organism evidence="2 3">
    <name type="scientific">Gymnopus androsaceus JB14</name>
    <dbReference type="NCBI Taxonomy" id="1447944"/>
    <lineage>
        <taxon>Eukaryota</taxon>
        <taxon>Fungi</taxon>
        <taxon>Dikarya</taxon>
        <taxon>Basidiomycota</taxon>
        <taxon>Agaricomycotina</taxon>
        <taxon>Agaricomycetes</taxon>
        <taxon>Agaricomycetidae</taxon>
        <taxon>Agaricales</taxon>
        <taxon>Marasmiineae</taxon>
        <taxon>Omphalotaceae</taxon>
        <taxon>Gymnopus</taxon>
    </lineage>
</organism>
<evidence type="ECO:0000256" key="1">
    <source>
        <dbReference type="SAM" id="SignalP"/>
    </source>
</evidence>
<name>A0A6A4GRG6_9AGAR</name>
<dbReference type="AlphaFoldDB" id="A0A6A4GRG6"/>
<gene>
    <name evidence="2" type="ORF">BT96DRAFT_981122</name>
</gene>
<feature type="signal peptide" evidence="1">
    <location>
        <begin position="1"/>
        <end position="32"/>
    </location>
</feature>
<dbReference type="EMBL" id="ML769753">
    <property type="protein sequence ID" value="KAE9388248.1"/>
    <property type="molecule type" value="Genomic_DNA"/>
</dbReference>
<dbReference type="Proteomes" id="UP000799118">
    <property type="component" value="Unassembled WGS sequence"/>
</dbReference>
<feature type="chain" id="PRO_5025623684" evidence="1">
    <location>
        <begin position="33"/>
        <end position="193"/>
    </location>
</feature>
<protein>
    <submittedName>
        <fullName evidence="2">Uncharacterized protein</fullName>
    </submittedName>
</protein>
<keyword evidence="3" id="KW-1185">Reference proteome</keyword>
<proteinExistence type="predicted"/>
<accession>A0A6A4GRG6</accession>